<dbReference type="InterPro" id="IPR050708">
    <property type="entry name" value="T6SS_VgrG/RHS"/>
</dbReference>
<protein>
    <submittedName>
        <fullName evidence="1">RHS repeat-associated core domain-containing protein</fullName>
    </submittedName>
</protein>
<organism evidence="1 2">
    <name type="scientific">Flavobacterium cucumis</name>
    <dbReference type="NCBI Taxonomy" id="416016"/>
    <lineage>
        <taxon>Bacteria</taxon>
        <taxon>Pseudomonadati</taxon>
        <taxon>Bacteroidota</taxon>
        <taxon>Flavobacteriia</taxon>
        <taxon>Flavobacteriales</taxon>
        <taxon>Flavobacteriaceae</taxon>
        <taxon>Flavobacterium</taxon>
    </lineage>
</organism>
<name>A0A1M7ZYT9_9FLAO</name>
<gene>
    <name evidence="1" type="ORF">SAMN05443547_2349</name>
</gene>
<dbReference type="AlphaFoldDB" id="A0A1M7ZYT9"/>
<proteinExistence type="predicted"/>
<dbReference type="EMBL" id="FRYK01000005">
    <property type="protein sequence ID" value="SHO73970.1"/>
    <property type="molecule type" value="Genomic_DNA"/>
</dbReference>
<dbReference type="InterPro" id="IPR022385">
    <property type="entry name" value="Rhs_assc_core"/>
</dbReference>
<dbReference type="Gene3D" id="2.180.10.10">
    <property type="entry name" value="RHS repeat-associated core"/>
    <property type="match status" value="1"/>
</dbReference>
<dbReference type="STRING" id="416016.SAMN05443547_2349"/>
<dbReference type="InterPro" id="IPR028208">
    <property type="entry name" value="Effector_pro_NleD-like"/>
</dbReference>
<dbReference type="PANTHER" id="PTHR32305:SF15">
    <property type="entry name" value="PROTEIN RHSA-RELATED"/>
    <property type="match status" value="1"/>
</dbReference>
<dbReference type="Proteomes" id="UP000184611">
    <property type="component" value="Unassembled WGS sequence"/>
</dbReference>
<evidence type="ECO:0000313" key="2">
    <source>
        <dbReference type="Proteomes" id="UP000184611"/>
    </source>
</evidence>
<sequence length="406" mass="45379">MNLPTEIQFGTLVNIKYIYNATGQKVSKIVSENSVITTHYYQSGYQYENGNLLFFPHAEGYVNVVSGAVPTYNYVYQYKDHLGNNRLSYATTTQASQTQLTILEESHYYPFGLKHAQYNSDHYQFIPPANGNNVALLPAGQNGNYQYKYNGKEYQDELGLNMYDYGARNYDPALGRWMNIDPKAEKYFNLSPYVYVANMPTIAIDPDGKEIFIPLKGNSNSSENRKQKAQLTSSLQKLTNSKIKLVETKGGYLVKTIDGKANEGKNLAEGTKLVGDLIKSDKRITLTVDEGHENITYKSKNGDSLIKFDPTNNADGTKGNSIQNEDGTYGRPPEIGLAHELIHADANAKGEVDKTPVSTTNPDIPGQGNAVLSDKDEVNSRDRENIIRDEQKVPLRKILLFTPIKM</sequence>
<evidence type="ECO:0000313" key="1">
    <source>
        <dbReference type="EMBL" id="SHO73970.1"/>
    </source>
</evidence>
<dbReference type="PANTHER" id="PTHR32305">
    <property type="match status" value="1"/>
</dbReference>
<dbReference type="Pfam" id="PF14891">
    <property type="entry name" value="Peptidase_M91"/>
    <property type="match status" value="1"/>
</dbReference>
<keyword evidence="2" id="KW-1185">Reference proteome</keyword>
<dbReference type="NCBIfam" id="TIGR03696">
    <property type="entry name" value="Rhs_assc_core"/>
    <property type="match status" value="1"/>
</dbReference>
<reference evidence="2" key="1">
    <citation type="submission" date="2016-12" db="EMBL/GenBank/DDBJ databases">
        <authorList>
            <person name="Varghese N."/>
            <person name="Submissions S."/>
        </authorList>
    </citation>
    <scope>NUCLEOTIDE SEQUENCE [LARGE SCALE GENOMIC DNA]</scope>
    <source>
        <strain evidence="2">DSM 18830</strain>
    </source>
</reference>
<accession>A0A1M7ZYT9</accession>